<dbReference type="EMBL" id="CP157197">
    <property type="protein sequence ID" value="XBG66069.1"/>
    <property type="molecule type" value="Genomic_DNA"/>
</dbReference>
<name>A0AAU7BY21_9RICK</name>
<sequence length="41" mass="4916">MLGFFEEFFQDLPINALDVQDIYLDRSSRYNNISLRFSLAR</sequence>
<proteinExistence type="predicted"/>
<dbReference type="AlphaFoldDB" id="A0AAU7BY21"/>
<dbReference type="KEGG" id="rof:AAGW17_03690"/>
<protein>
    <submittedName>
        <fullName evidence="1">Uncharacterized protein</fullName>
    </submittedName>
</protein>
<organism evidence="1">
    <name type="scientific">Rickettsia oklahomensis</name>
    <dbReference type="NCBI Taxonomy" id="3141789"/>
    <lineage>
        <taxon>Bacteria</taxon>
        <taxon>Pseudomonadati</taxon>
        <taxon>Pseudomonadota</taxon>
        <taxon>Alphaproteobacteria</taxon>
        <taxon>Rickettsiales</taxon>
        <taxon>Rickettsiaceae</taxon>
        <taxon>Rickettsieae</taxon>
        <taxon>Rickettsia</taxon>
        <taxon>belli group</taxon>
    </lineage>
</organism>
<dbReference type="RefSeq" id="WP_347938705.1">
    <property type="nucleotide sequence ID" value="NZ_CP157197.1"/>
</dbReference>
<reference evidence="1" key="1">
    <citation type="submission" date="2024-05" db="EMBL/GenBank/DDBJ databases">
        <title>Characterization of a novel Rickettsia species. (Rickettsia oklahomia sp. nov.) from Amblyomma americanum ticks.</title>
        <authorList>
            <person name="Korla P.K."/>
            <person name="Karounos M."/>
            <person name="Wilson J.M."/>
            <person name="Little S.E."/>
            <person name="Qurollo B.A."/>
        </authorList>
    </citation>
    <scope>NUCLEOTIDE SEQUENCE</scope>
    <source>
        <strain evidence="1">Oklahoma-10</strain>
    </source>
</reference>
<accession>A0AAU7BY21</accession>
<evidence type="ECO:0000313" key="1">
    <source>
        <dbReference type="EMBL" id="XBG66069.1"/>
    </source>
</evidence>
<gene>
    <name evidence="1" type="ORF">AAGW17_03690</name>
</gene>